<sequence length="140" mass="16742">MLKNITSYQLYLWVLYYSLDTKRQLFNKSQYICCETHTNFIKISVKYNKNLNKDLDLRYGIDRIEQNECIIGDYNKKVVLPSFLRNLEFSCSELSNKIFHHASFIHAWFEDFTSFLNWESLCCYSMTALYQSVAVRNLLD</sequence>
<accession>A0A0V7ZIQ0</accession>
<evidence type="ECO:0000313" key="2">
    <source>
        <dbReference type="Proteomes" id="UP000053372"/>
    </source>
</evidence>
<dbReference type="AlphaFoldDB" id="A0A0V7ZIQ0"/>
<gene>
    <name evidence="1" type="ORF">BC008_16560</name>
</gene>
<evidence type="ECO:0000313" key="1">
    <source>
        <dbReference type="EMBL" id="KST64252.1"/>
    </source>
</evidence>
<proteinExistence type="predicted"/>
<keyword evidence="2" id="KW-1185">Reference proteome</keyword>
<protein>
    <submittedName>
        <fullName evidence="1">Uncharacterized protein</fullName>
    </submittedName>
</protein>
<comment type="caution">
    <text evidence="1">The sequence shown here is derived from an EMBL/GenBank/DDBJ whole genome shotgun (WGS) entry which is preliminary data.</text>
</comment>
<reference evidence="1 2" key="1">
    <citation type="journal article" date="2015" name="Genome Announc.">
        <title>Draft Genome of the Euendolithic (true boring) Cyanobacterium Mastigocoleus testarum strain BC008.</title>
        <authorList>
            <person name="Guida B.S."/>
            <person name="Garcia-Pichel F."/>
        </authorList>
    </citation>
    <scope>NUCLEOTIDE SEQUENCE [LARGE SCALE GENOMIC DNA]</scope>
    <source>
        <strain evidence="1 2">BC008</strain>
    </source>
</reference>
<dbReference type="Proteomes" id="UP000053372">
    <property type="component" value="Unassembled WGS sequence"/>
</dbReference>
<organism evidence="1 2">
    <name type="scientific">Mastigocoleus testarum BC008</name>
    <dbReference type="NCBI Taxonomy" id="371196"/>
    <lineage>
        <taxon>Bacteria</taxon>
        <taxon>Bacillati</taxon>
        <taxon>Cyanobacteriota</taxon>
        <taxon>Cyanophyceae</taxon>
        <taxon>Nostocales</taxon>
        <taxon>Hapalosiphonaceae</taxon>
        <taxon>Mastigocoleus</taxon>
    </lineage>
</organism>
<name>A0A0V7ZIQ0_9CYAN</name>
<dbReference type="EMBL" id="LMTZ01000125">
    <property type="protein sequence ID" value="KST64252.1"/>
    <property type="molecule type" value="Genomic_DNA"/>
</dbReference>